<dbReference type="Gene3D" id="3.40.50.720">
    <property type="entry name" value="NAD(P)-binding Rossmann-like Domain"/>
    <property type="match status" value="1"/>
</dbReference>
<dbReference type="STRING" id="2025994.A0A2T3AHV5"/>
<sequence>MGLFSENPFTVLASLFTQVFPAKPTFTDKDIGDLEGKVYIVTGANTGVGKHVAKILFAKNAKVYCAARSEEKAVKAIQDIQTEVKQSRGELVFLKLDLADLSTIRASAEQFLAKEDKLHVLFNNAGVMYPPQGSKTAQGYELQLGVNNLGPFLFTKFLTPTLVRTARASEPSTVRVVWVASLAAEALALSQGGIDISNLDYHVDQSSMIKYGVSKAGNYYQGVEFARRHKEDGIVSVPLNPGNLDSDLWRGLPSAAASFIRRLFLSPSVYGAYTELFAGLSTDVTIQRSGEWVIPWGRFAQTRAQLLQAAIPASEGGTGEAERFWEWQEEQVRPFL</sequence>
<protein>
    <recommendedName>
        <fullName evidence="6">Short-chain dehydrogenase</fullName>
    </recommendedName>
</protein>
<gene>
    <name evidence="4" type="ORF">BD289DRAFT_361644</name>
</gene>
<keyword evidence="2" id="KW-0521">NADP</keyword>
<comment type="similarity">
    <text evidence="1">Belongs to the short-chain dehydrogenases/reductases (SDR) family.</text>
</comment>
<dbReference type="PRINTS" id="PR00081">
    <property type="entry name" value="GDHRDH"/>
</dbReference>
<dbReference type="PANTHER" id="PTHR24320">
    <property type="entry name" value="RETINOL DEHYDROGENASE"/>
    <property type="match status" value="1"/>
</dbReference>
<dbReference type="OrthoDB" id="191139at2759"/>
<dbReference type="SUPFAM" id="SSF51735">
    <property type="entry name" value="NAD(P)-binding Rossmann-fold domains"/>
    <property type="match status" value="1"/>
</dbReference>
<evidence type="ECO:0000256" key="3">
    <source>
        <dbReference type="ARBA" id="ARBA00023002"/>
    </source>
</evidence>
<evidence type="ECO:0008006" key="6">
    <source>
        <dbReference type="Google" id="ProtNLM"/>
    </source>
</evidence>
<dbReference type="InParanoid" id="A0A2T3AHV5"/>
<evidence type="ECO:0000256" key="1">
    <source>
        <dbReference type="ARBA" id="ARBA00006484"/>
    </source>
</evidence>
<organism evidence="4 5">
    <name type="scientific">Coniella lustricola</name>
    <dbReference type="NCBI Taxonomy" id="2025994"/>
    <lineage>
        <taxon>Eukaryota</taxon>
        <taxon>Fungi</taxon>
        <taxon>Dikarya</taxon>
        <taxon>Ascomycota</taxon>
        <taxon>Pezizomycotina</taxon>
        <taxon>Sordariomycetes</taxon>
        <taxon>Sordariomycetidae</taxon>
        <taxon>Diaporthales</taxon>
        <taxon>Schizoparmaceae</taxon>
        <taxon>Coniella</taxon>
    </lineage>
</organism>
<keyword evidence="5" id="KW-1185">Reference proteome</keyword>
<dbReference type="InterPro" id="IPR002347">
    <property type="entry name" value="SDR_fam"/>
</dbReference>
<dbReference type="Pfam" id="PF00106">
    <property type="entry name" value="adh_short"/>
    <property type="match status" value="1"/>
</dbReference>
<accession>A0A2T3AHV5</accession>
<keyword evidence="3" id="KW-0560">Oxidoreductase</keyword>
<dbReference type="AlphaFoldDB" id="A0A2T3AHV5"/>
<dbReference type="EMBL" id="KZ678387">
    <property type="protein sequence ID" value="PSR98968.1"/>
    <property type="molecule type" value="Genomic_DNA"/>
</dbReference>
<evidence type="ECO:0000256" key="2">
    <source>
        <dbReference type="ARBA" id="ARBA00022857"/>
    </source>
</evidence>
<dbReference type="GO" id="GO:0016491">
    <property type="term" value="F:oxidoreductase activity"/>
    <property type="evidence" value="ECO:0007669"/>
    <property type="project" value="UniProtKB-KW"/>
</dbReference>
<dbReference type="PANTHER" id="PTHR24320:SF236">
    <property type="entry name" value="SHORT-CHAIN DEHYDROGENASE-RELATED"/>
    <property type="match status" value="1"/>
</dbReference>
<proteinExistence type="inferred from homology"/>
<name>A0A2T3AHV5_9PEZI</name>
<evidence type="ECO:0000313" key="5">
    <source>
        <dbReference type="Proteomes" id="UP000241462"/>
    </source>
</evidence>
<dbReference type="Proteomes" id="UP000241462">
    <property type="component" value="Unassembled WGS sequence"/>
</dbReference>
<reference evidence="4 5" key="1">
    <citation type="journal article" date="2018" name="Mycol. Prog.">
        <title>Coniella lustricola, a new species from submerged detritus.</title>
        <authorList>
            <person name="Raudabaugh D.B."/>
            <person name="Iturriaga T."/>
            <person name="Carver A."/>
            <person name="Mondo S."/>
            <person name="Pangilinan J."/>
            <person name="Lipzen A."/>
            <person name="He G."/>
            <person name="Amirebrahimi M."/>
            <person name="Grigoriev I.V."/>
            <person name="Miller A.N."/>
        </authorList>
    </citation>
    <scope>NUCLEOTIDE SEQUENCE [LARGE SCALE GENOMIC DNA]</scope>
    <source>
        <strain evidence="4 5">B22-T-1</strain>
    </source>
</reference>
<evidence type="ECO:0000313" key="4">
    <source>
        <dbReference type="EMBL" id="PSR98968.1"/>
    </source>
</evidence>
<dbReference type="InterPro" id="IPR036291">
    <property type="entry name" value="NAD(P)-bd_dom_sf"/>
</dbReference>